<protein>
    <submittedName>
        <fullName evidence="1">Uncharacterized protein</fullName>
    </submittedName>
</protein>
<dbReference type="Proteomes" id="UP000664940">
    <property type="component" value="Unassembled WGS sequence"/>
</dbReference>
<gene>
    <name evidence="1" type="ORF">HJG60_010971</name>
</gene>
<reference evidence="1 2" key="1">
    <citation type="journal article" date="2020" name="Nature">
        <title>Six reference-quality genomes reveal evolution of bat adaptations.</title>
        <authorList>
            <person name="Jebb D."/>
            <person name="Huang Z."/>
            <person name="Pippel M."/>
            <person name="Hughes G.M."/>
            <person name="Lavrichenko K."/>
            <person name="Devanna P."/>
            <person name="Winkler S."/>
            <person name="Jermiin L.S."/>
            <person name="Skirmuntt E.C."/>
            <person name="Katzourakis A."/>
            <person name="Burkitt-Gray L."/>
            <person name="Ray D.A."/>
            <person name="Sullivan K.A.M."/>
            <person name="Roscito J.G."/>
            <person name="Kirilenko B.M."/>
            <person name="Davalos L.M."/>
            <person name="Corthals A.P."/>
            <person name="Power M.L."/>
            <person name="Jones G."/>
            <person name="Ransome R.D."/>
            <person name="Dechmann D.K.N."/>
            <person name="Locatelli A.G."/>
            <person name="Puechmaille S.J."/>
            <person name="Fedrigo O."/>
            <person name="Jarvis E.D."/>
            <person name="Hiller M."/>
            <person name="Vernes S.C."/>
            <person name="Myers E.W."/>
            <person name="Teeling E.C."/>
        </authorList>
    </citation>
    <scope>NUCLEOTIDE SEQUENCE [LARGE SCALE GENOMIC DNA]</scope>
    <source>
        <strain evidence="1">Bat1K_MPI-CBG_1</strain>
    </source>
</reference>
<evidence type="ECO:0000313" key="2">
    <source>
        <dbReference type="Proteomes" id="UP000664940"/>
    </source>
</evidence>
<evidence type="ECO:0000313" key="1">
    <source>
        <dbReference type="EMBL" id="KAF6109768.1"/>
    </source>
</evidence>
<accession>A0A834AEZ1</accession>
<sequence length="210" mass="23773">MMSYICAVPDRLQSTLSYYPVHSVDSSAKWGRVREEGVGGGGESSDTATLQARPSCFTPESLLPPLQSRIWEHLPPEALGVCSENLHGRCLAHLGTQELLVHILQMRNLELREIAAFCGLLLNLRCSHPSRLRTTIFVELTCLKVAQLLEGRARTPTQDIGLQSLSHKQHTVWERSPQLIKTDLHTPFADDQNYRCFVEKPRITRQWYSL</sequence>
<dbReference type="EMBL" id="JABVXQ010000005">
    <property type="protein sequence ID" value="KAF6109768.1"/>
    <property type="molecule type" value="Genomic_DNA"/>
</dbReference>
<dbReference type="AlphaFoldDB" id="A0A834AEZ1"/>
<proteinExistence type="predicted"/>
<comment type="caution">
    <text evidence="1">The sequence shown here is derived from an EMBL/GenBank/DDBJ whole genome shotgun (WGS) entry which is preliminary data.</text>
</comment>
<name>A0A834AEZ1_9CHIR</name>
<organism evidence="1 2">
    <name type="scientific">Phyllostomus discolor</name>
    <name type="common">pale spear-nosed bat</name>
    <dbReference type="NCBI Taxonomy" id="89673"/>
    <lineage>
        <taxon>Eukaryota</taxon>
        <taxon>Metazoa</taxon>
        <taxon>Chordata</taxon>
        <taxon>Craniata</taxon>
        <taxon>Vertebrata</taxon>
        <taxon>Euteleostomi</taxon>
        <taxon>Mammalia</taxon>
        <taxon>Eutheria</taxon>
        <taxon>Laurasiatheria</taxon>
        <taxon>Chiroptera</taxon>
        <taxon>Yangochiroptera</taxon>
        <taxon>Phyllostomidae</taxon>
        <taxon>Phyllostominae</taxon>
        <taxon>Phyllostomus</taxon>
    </lineage>
</organism>